<sequence>MAHPESIIPHLFNYSVYPVSFYDKHVFFCTNQREDGSACCNDHRAQQARDYVKNKVKQLGISNTRNKIRINSAGCLDRCSEGPVIVVYPEGTWYTYVDESDLDEIIAEHLQKGRVVERLKI</sequence>
<evidence type="ECO:0000313" key="2">
    <source>
        <dbReference type="Proteomes" id="UP000070578"/>
    </source>
</evidence>
<reference evidence="1 2" key="1">
    <citation type="submission" date="2016-02" db="EMBL/GenBank/DDBJ databases">
        <authorList>
            <person name="Wen L."/>
            <person name="He K."/>
            <person name="Yang H."/>
        </authorList>
    </citation>
    <scope>NUCLEOTIDE SEQUENCE [LARGE SCALE GENOMIC DNA]</scope>
    <source>
        <strain evidence="1">ShG14-8</strain>
    </source>
</reference>
<evidence type="ECO:0000313" key="1">
    <source>
        <dbReference type="EMBL" id="KXS31091.1"/>
    </source>
</evidence>
<dbReference type="SUPFAM" id="SSF52833">
    <property type="entry name" value="Thioredoxin-like"/>
    <property type="match status" value="1"/>
</dbReference>
<dbReference type="EMBL" id="LSLI01000100">
    <property type="protein sequence ID" value="KXS31091.1"/>
    <property type="molecule type" value="Genomic_DNA"/>
</dbReference>
<dbReference type="Proteomes" id="UP000070578">
    <property type="component" value="Unassembled WGS sequence"/>
</dbReference>
<reference evidence="1 2" key="2">
    <citation type="submission" date="2016-03" db="EMBL/GenBank/DDBJ databases">
        <title>New uncultured bacterium of the family Gallionellaceae from acid mine drainage: description and reconstruction of genome based on metagenomic analysis of microbial community.</title>
        <authorList>
            <person name="Kadnikov V."/>
            <person name="Ivasenko D."/>
            <person name="Beletsky A."/>
            <person name="Mardanov A."/>
            <person name="Danilova E."/>
            <person name="Pimenov N."/>
            <person name="Karnachuk O."/>
            <person name="Ravin N."/>
        </authorList>
    </citation>
    <scope>NUCLEOTIDE SEQUENCE [LARGE SCALE GENOMIC DNA]</scope>
    <source>
        <strain evidence="1">ShG14-8</strain>
    </source>
</reference>
<dbReference type="InterPro" id="IPR036249">
    <property type="entry name" value="Thioredoxin-like_sf"/>
</dbReference>
<organism evidence="1 2">
    <name type="scientific">Candidatus Gallionella acididurans</name>
    <dbReference type="NCBI Taxonomy" id="1796491"/>
    <lineage>
        <taxon>Bacteria</taxon>
        <taxon>Pseudomonadati</taxon>
        <taxon>Pseudomonadota</taxon>
        <taxon>Betaproteobacteria</taxon>
        <taxon>Nitrosomonadales</taxon>
        <taxon>Gallionellaceae</taxon>
        <taxon>Gallionella</taxon>
    </lineage>
</organism>
<comment type="caution">
    <text evidence="1">The sequence shown here is derived from an EMBL/GenBank/DDBJ whole genome shotgun (WGS) entry which is preliminary data.</text>
</comment>
<name>A0A139BQ31_9PROT</name>
<dbReference type="PATRIC" id="fig|1796491.3.peg.3056"/>
<gene>
    <name evidence="1" type="ORF">AWT59_2794</name>
</gene>
<accession>A0A139BQ31</accession>
<proteinExistence type="predicted"/>
<dbReference type="CDD" id="cd02980">
    <property type="entry name" value="TRX_Fd_family"/>
    <property type="match status" value="1"/>
</dbReference>
<dbReference type="AlphaFoldDB" id="A0A139BQ31"/>
<dbReference type="Gene3D" id="3.40.30.10">
    <property type="entry name" value="Glutaredoxin"/>
    <property type="match status" value="1"/>
</dbReference>
<protein>
    <submittedName>
        <fullName evidence="1">Putative ferredoxin 2fe-2s protein</fullName>
    </submittedName>
</protein>